<organism evidence="4 5">
    <name type="scientific">Porites evermanni</name>
    <dbReference type="NCBI Taxonomy" id="104178"/>
    <lineage>
        <taxon>Eukaryota</taxon>
        <taxon>Metazoa</taxon>
        <taxon>Cnidaria</taxon>
        <taxon>Anthozoa</taxon>
        <taxon>Hexacorallia</taxon>
        <taxon>Scleractinia</taxon>
        <taxon>Fungiina</taxon>
        <taxon>Poritidae</taxon>
        <taxon>Porites</taxon>
    </lineage>
</organism>
<dbReference type="Pfam" id="PF00168">
    <property type="entry name" value="C2"/>
    <property type="match status" value="2"/>
</dbReference>
<dbReference type="CDD" id="cd04048">
    <property type="entry name" value="C2A_Copine"/>
    <property type="match status" value="1"/>
</dbReference>
<dbReference type="EMBL" id="CALNXI010000445">
    <property type="protein sequence ID" value="CAH3027276.1"/>
    <property type="molecule type" value="Genomic_DNA"/>
</dbReference>
<dbReference type="InterPro" id="IPR000008">
    <property type="entry name" value="C2_dom"/>
</dbReference>
<comment type="caution">
    <text evidence="4">The sequence shown here is derived from an EMBL/GenBank/DDBJ whole genome shotgun (WGS) entry which is preliminary data.</text>
</comment>
<gene>
    <name evidence="4" type="ORF">PEVE_00031203</name>
</gene>
<dbReference type="Proteomes" id="UP001159427">
    <property type="component" value="Unassembled WGS sequence"/>
</dbReference>
<evidence type="ECO:0000313" key="5">
    <source>
        <dbReference type="Proteomes" id="UP001159427"/>
    </source>
</evidence>
<dbReference type="CDD" id="cd04047">
    <property type="entry name" value="C2B_Copine"/>
    <property type="match status" value="1"/>
</dbReference>
<dbReference type="PANTHER" id="PTHR10857">
    <property type="entry name" value="COPINE"/>
    <property type="match status" value="1"/>
</dbReference>
<evidence type="ECO:0000256" key="1">
    <source>
        <dbReference type="ARBA" id="ARBA00009048"/>
    </source>
</evidence>
<comment type="similarity">
    <text evidence="1">Belongs to the copine family.</text>
</comment>
<evidence type="ECO:0000259" key="3">
    <source>
        <dbReference type="PROSITE" id="PS50004"/>
    </source>
</evidence>
<dbReference type="InterPro" id="IPR037768">
    <property type="entry name" value="C2B_Copine"/>
</dbReference>
<dbReference type="SUPFAM" id="SSF49562">
    <property type="entry name" value="C2 domain (Calcium/lipid-binding domain, CaLB)"/>
    <property type="match status" value="2"/>
</dbReference>
<evidence type="ECO:0000313" key="4">
    <source>
        <dbReference type="EMBL" id="CAH3027276.1"/>
    </source>
</evidence>
<evidence type="ECO:0000256" key="2">
    <source>
        <dbReference type="ARBA" id="ARBA00022737"/>
    </source>
</evidence>
<proteinExistence type="inferred from homology"/>
<dbReference type="PANTHER" id="PTHR10857:SF106">
    <property type="entry name" value="C2 DOMAIN-CONTAINING PROTEIN"/>
    <property type="match status" value="1"/>
</dbReference>
<dbReference type="SUPFAM" id="SSF53300">
    <property type="entry name" value="vWA-like"/>
    <property type="match status" value="1"/>
</dbReference>
<sequence length="622" mass="69933">MAASAPPAYHDVVSPDEASSFRSSVPATQVELHVSCRNLADMDVFSKSDPMVVMYTQAMGSKEWREFGRTEHIMNNLNPDFVKTFIIHYFFEEMQKLRFEVYDIDKKSSRLSDHDFIGSMECTLGSIVGEFGGRLQKSLVNPKIKRTGTMIGEYFSLDVVTLQFNGKKLDKKDFFGKSDPFLVFYRCNEDMINIYFTCSFFKILQINQGGMLRLGQRWRVRKSRVVIFFFLKFFRSIRVECYDWDRDGGHDLIGIFSTTINELKSVSGITYEASFITFCTVINPKKKAKKKGSYKNSGTVSLLQCRVEQQPSFLDFIRGGTQINFTVAIDFTASNGDPRNANSLHYINPYEQNQYVKALTAVGRICQDYDTDKLFPAFGFGARLPPAWQVSHEFPLNGNPQNPMCEGIDGVMAAYYHSIQRVQLYGPTNFAPIINQISRIASSSHRQSPGDEYFVLLMLTDGIISDMAQTKEAIVNAASLPVSIIIVGVGPAEFDAMEELDGDTVRLSSRGRNAERDIVQFVPFRDFQTQGALAGDLLTKEVLAEVPDQLLSYMKSNAIKPKPPQPLSVETIMPIMTPSANQNAPFTTLPGPQYPVNPTAPPYPTNQNIPYLANQRAPYPTN</sequence>
<dbReference type="SMART" id="SM00239">
    <property type="entry name" value="C2"/>
    <property type="match status" value="1"/>
</dbReference>
<dbReference type="InterPro" id="IPR035892">
    <property type="entry name" value="C2_domain_sf"/>
</dbReference>
<keyword evidence="5" id="KW-1185">Reference proteome</keyword>
<dbReference type="InterPro" id="IPR045052">
    <property type="entry name" value="Copine"/>
</dbReference>
<protein>
    <recommendedName>
        <fullName evidence="3">C2 domain-containing protein</fullName>
    </recommendedName>
</protein>
<dbReference type="InterPro" id="IPR002035">
    <property type="entry name" value="VWF_A"/>
</dbReference>
<dbReference type="CDD" id="cd01459">
    <property type="entry name" value="vWA_copine_like"/>
    <property type="match status" value="1"/>
</dbReference>
<name>A0ABN8MF35_9CNID</name>
<dbReference type="InterPro" id="IPR010734">
    <property type="entry name" value="Copine_C"/>
</dbReference>
<feature type="domain" description="C2" evidence="3">
    <location>
        <begin position="7"/>
        <end position="139"/>
    </location>
</feature>
<dbReference type="Gene3D" id="2.60.40.150">
    <property type="entry name" value="C2 domain"/>
    <property type="match status" value="1"/>
</dbReference>
<dbReference type="PROSITE" id="PS50004">
    <property type="entry name" value="C2"/>
    <property type="match status" value="1"/>
</dbReference>
<dbReference type="SMART" id="SM00327">
    <property type="entry name" value="VWA"/>
    <property type="match status" value="1"/>
</dbReference>
<accession>A0ABN8MF35</accession>
<keyword evidence="2" id="KW-0677">Repeat</keyword>
<dbReference type="Pfam" id="PF07002">
    <property type="entry name" value="Copine"/>
    <property type="match status" value="1"/>
</dbReference>
<reference evidence="4 5" key="1">
    <citation type="submission" date="2022-05" db="EMBL/GenBank/DDBJ databases">
        <authorList>
            <consortium name="Genoscope - CEA"/>
            <person name="William W."/>
        </authorList>
    </citation>
    <scope>NUCLEOTIDE SEQUENCE [LARGE SCALE GENOMIC DNA]</scope>
</reference>
<dbReference type="InterPro" id="IPR036465">
    <property type="entry name" value="vWFA_dom_sf"/>
</dbReference>